<protein>
    <submittedName>
        <fullName evidence="2">Uncharacterized protein</fullName>
    </submittedName>
</protein>
<evidence type="ECO:0000313" key="2">
    <source>
        <dbReference type="EMBL" id="TDV50892.1"/>
    </source>
</evidence>
<accession>A0A4R7VN00</accession>
<dbReference type="EMBL" id="SOCP01000006">
    <property type="protein sequence ID" value="TDV50892.1"/>
    <property type="molecule type" value="Genomic_DNA"/>
</dbReference>
<reference evidence="2 3" key="1">
    <citation type="submission" date="2019-03" db="EMBL/GenBank/DDBJ databases">
        <title>Genomic Encyclopedia of Archaeal and Bacterial Type Strains, Phase II (KMG-II): from individual species to whole genera.</title>
        <authorList>
            <person name="Goeker M."/>
        </authorList>
    </citation>
    <scope>NUCLEOTIDE SEQUENCE [LARGE SCALE GENOMIC DNA]</scope>
    <source>
        <strain evidence="2 3">DSM 45499</strain>
    </source>
</reference>
<gene>
    <name evidence="2" type="ORF">CLV71_106237</name>
</gene>
<dbReference type="AlphaFoldDB" id="A0A4R7VN00"/>
<keyword evidence="1" id="KW-0472">Membrane</keyword>
<organism evidence="2 3">
    <name type="scientific">Actinophytocola oryzae</name>
    <dbReference type="NCBI Taxonomy" id="502181"/>
    <lineage>
        <taxon>Bacteria</taxon>
        <taxon>Bacillati</taxon>
        <taxon>Actinomycetota</taxon>
        <taxon>Actinomycetes</taxon>
        <taxon>Pseudonocardiales</taxon>
        <taxon>Pseudonocardiaceae</taxon>
    </lineage>
</organism>
<keyword evidence="1" id="KW-1133">Transmembrane helix</keyword>
<keyword evidence="3" id="KW-1185">Reference proteome</keyword>
<feature type="transmembrane region" description="Helical" evidence="1">
    <location>
        <begin position="202"/>
        <end position="219"/>
    </location>
</feature>
<evidence type="ECO:0000256" key="1">
    <source>
        <dbReference type="SAM" id="Phobius"/>
    </source>
</evidence>
<name>A0A4R7VN00_9PSEU</name>
<evidence type="ECO:0000313" key="3">
    <source>
        <dbReference type="Proteomes" id="UP000294927"/>
    </source>
</evidence>
<feature type="transmembrane region" description="Helical" evidence="1">
    <location>
        <begin position="173"/>
        <end position="190"/>
    </location>
</feature>
<feature type="transmembrane region" description="Helical" evidence="1">
    <location>
        <begin position="79"/>
        <end position="98"/>
    </location>
</feature>
<keyword evidence="1" id="KW-0812">Transmembrane</keyword>
<dbReference type="Proteomes" id="UP000294927">
    <property type="component" value="Unassembled WGS sequence"/>
</dbReference>
<proteinExistence type="predicted"/>
<feature type="transmembrane region" description="Helical" evidence="1">
    <location>
        <begin position="240"/>
        <end position="259"/>
    </location>
</feature>
<comment type="caution">
    <text evidence="2">The sequence shown here is derived from an EMBL/GenBank/DDBJ whole genome shotgun (WGS) entry which is preliminary data.</text>
</comment>
<feature type="transmembrane region" description="Helical" evidence="1">
    <location>
        <begin position="56"/>
        <end position="72"/>
    </location>
</feature>
<sequence>MTLVATPVTLLRAAAGVLGLYGYGIGLWLARQDLNPEPVATIREWVNRPLGLGEDFGPFALMLLLLCTGFTVRQVVPLAVATGLAAVVAVTGLTAWTMPGGMPLVPLAWLTVLQLVAWLVSLDRLVWPSTVVVLAATVGTAVLTDLPELARPLEFLPLALIGTATWRVLDRTIPAWAGVLLGACCLGAVVAVDENFPGLDRWWYPVAATIAVLVFLVAVRPGRTADAIAANPVTRALSASAEWFVLVGPVVLFAVLGQVT</sequence>
<feature type="transmembrane region" description="Helical" evidence="1">
    <location>
        <begin position="104"/>
        <end position="120"/>
    </location>
</feature>